<proteinExistence type="predicted"/>
<sequence>MEITPDQLRDELLNKKHPANIKINAGAVVIDAEAFLIVQFDIVSRHKGELRRCAAWQRLLEFREAVKEI</sequence>
<evidence type="ECO:0000313" key="2">
    <source>
        <dbReference type="EMBL" id="MFD2600172.1"/>
    </source>
</evidence>
<keyword evidence="3" id="KW-1185">Reference proteome</keyword>
<gene>
    <name evidence="2" type="ORF">ACFSQ3_14535</name>
</gene>
<dbReference type="Proteomes" id="UP001597393">
    <property type="component" value="Unassembled WGS sequence"/>
</dbReference>
<feature type="domain" description="DUF6965" evidence="1">
    <location>
        <begin position="4"/>
        <end position="67"/>
    </location>
</feature>
<evidence type="ECO:0000259" key="1">
    <source>
        <dbReference type="Pfam" id="PF22292"/>
    </source>
</evidence>
<dbReference type="Pfam" id="PF22292">
    <property type="entry name" value="DUF6965"/>
    <property type="match status" value="1"/>
</dbReference>
<reference evidence="3" key="1">
    <citation type="journal article" date="2019" name="Int. J. Syst. Evol. Microbiol.">
        <title>The Global Catalogue of Microorganisms (GCM) 10K type strain sequencing project: providing services to taxonomists for standard genome sequencing and annotation.</title>
        <authorList>
            <consortium name="The Broad Institute Genomics Platform"/>
            <consortium name="The Broad Institute Genome Sequencing Center for Infectious Disease"/>
            <person name="Wu L."/>
            <person name="Ma J."/>
        </authorList>
    </citation>
    <scope>NUCLEOTIDE SEQUENCE [LARGE SCALE GENOMIC DNA]</scope>
    <source>
        <strain evidence="3">KCTC 42248</strain>
    </source>
</reference>
<dbReference type="RefSeq" id="WP_380870312.1">
    <property type="nucleotide sequence ID" value="NZ_JBHUMA010000009.1"/>
</dbReference>
<name>A0ABW5NQR3_9SPHI</name>
<dbReference type="EMBL" id="JBHUMA010000009">
    <property type="protein sequence ID" value="MFD2600172.1"/>
    <property type="molecule type" value="Genomic_DNA"/>
</dbReference>
<dbReference type="InterPro" id="IPR054238">
    <property type="entry name" value="DUF6965"/>
</dbReference>
<evidence type="ECO:0000313" key="3">
    <source>
        <dbReference type="Proteomes" id="UP001597393"/>
    </source>
</evidence>
<accession>A0ABW5NQR3</accession>
<organism evidence="2 3">
    <name type="scientific">Sphingobacterium corticis</name>
    <dbReference type="NCBI Taxonomy" id="1812823"/>
    <lineage>
        <taxon>Bacteria</taxon>
        <taxon>Pseudomonadati</taxon>
        <taxon>Bacteroidota</taxon>
        <taxon>Sphingobacteriia</taxon>
        <taxon>Sphingobacteriales</taxon>
        <taxon>Sphingobacteriaceae</taxon>
        <taxon>Sphingobacterium</taxon>
    </lineage>
</organism>
<comment type="caution">
    <text evidence="2">The sequence shown here is derived from an EMBL/GenBank/DDBJ whole genome shotgun (WGS) entry which is preliminary data.</text>
</comment>
<protein>
    <submittedName>
        <fullName evidence="2">DUF6965 family protein</fullName>
    </submittedName>
</protein>